<accession>A0A6G0U0F0</accession>
<evidence type="ECO:0000313" key="2">
    <source>
        <dbReference type="Proteomes" id="UP000475862"/>
    </source>
</evidence>
<keyword evidence="2" id="KW-1185">Reference proteome</keyword>
<evidence type="ECO:0000313" key="1">
    <source>
        <dbReference type="EMBL" id="KAE9542591.1"/>
    </source>
</evidence>
<dbReference type="EMBL" id="VYZN01000009">
    <property type="protein sequence ID" value="KAE9542591.1"/>
    <property type="molecule type" value="Genomic_DNA"/>
</dbReference>
<organism evidence="1 2">
    <name type="scientific">Aphis glycines</name>
    <name type="common">Soybean aphid</name>
    <dbReference type="NCBI Taxonomy" id="307491"/>
    <lineage>
        <taxon>Eukaryota</taxon>
        <taxon>Metazoa</taxon>
        <taxon>Ecdysozoa</taxon>
        <taxon>Arthropoda</taxon>
        <taxon>Hexapoda</taxon>
        <taxon>Insecta</taxon>
        <taxon>Pterygota</taxon>
        <taxon>Neoptera</taxon>
        <taxon>Paraneoptera</taxon>
        <taxon>Hemiptera</taxon>
        <taxon>Sternorrhyncha</taxon>
        <taxon>Aphidomorpha</taxon>
        <taxon>Aphidoidea</taxon>
        <taxon>Aphididae</taxon>
        <taxon>Aphidini</taxon>
        <taxon>Aphis</taxon>
        <taxon>Aphis</taxon>
    </lineage>
</organism>
<protein>
    <submittedName>
        <fullName evidence="1">Uncharacterized protein</fullName>
    </submittedName>
</protein>
<name>A0A6G0U0F0_APHGL</name>
<gene>
    <name evidence="1" type="ORF">AGLY_002502</name>
</gene>
<sequence length="357" mass="41298">MLHSNFFSPPTESRFHCYMNTVSKPSAYIAIIKCSKSSFLFPQYSFVKNAKKLASNVYSIHTRQPSHLSVQNIICLHHYSRKNMGFHKTFKLLQSFRDTYLNNTLIIKRNRMSMPRVINTRQLVEGVSDMRRMLSIPGEFATGVYHIMTKLMVRSRFCIGYILYDRYSYRLIASRLSYSIKYQSFHICIGCRQKLLISVIISFIRKRKLNNYSMWDVSNYHVIVKVKNAAIVNKFKIRYIIDIFIKIIVLVKINISLPSLISSIYFGHRLHYNNEISSSSSSSSSISSLSSSSSSSSARASSRAFFRAASSAINFSRLMITSPFLKKLYTLFCKSILSKTDYWQFSTVIIKENKKKS</sequence>
<proteinExistence type="predicted"/>
<dbReference type="AlphaFoldDB" id="A0A6G0U0F0"/>
<dbReference type="Proteomes" id="UP000475862">
    <property type="component" value="Unassembled WGS sequence"/>
</dbReference>
<reference evidence="1 2" key="1">
    <citation type="submission" date="2019-08" db="EMBL/GenBank/DDBJ databases">
        <title>The genome of the soybean aphid Biotype 1, its phylome, world population structure and adaptation to the North American continent.</title>
        <authorList>
            <person name="Giordano R."/>
            <person name="Donthu R.K."/>
            <person name="Hernandez A.G."/>
            <person name="Wright C.L."/>
            <person name="Zimin A.V."/>
        </authorList>
    </citation>
    <scope>NUCLEOTIDE SEQUENCE [LARGE SCALE GENOMIC DNA]</scope>
    <source>
        <tissue evidence="1">Whole aphids</tissue>
    </source>
</reference>
<comment type="caution">
    <text evidence="1">The sequence shown here is derived from an EMBL/GenBank/DDBJ whole genome shotgun (WGS) entry which is preliminary data.</text>
</comment>